<evidence type="ECO:0000256" key="1">
    <source>
        <dbReference type="SAM" id="MobiDB-lite"/>
    </source>
</evidence>
<gene>
    <name evidence="2" type="ORF">SDC9_168979</name>
</gene>
<organism evidence="2">
    <name type="scientific">bioreactor metagenome</name>
    <dbReference type="NCBI Taxonomy" id="1076179"/>
    <lineage>
        <taxon>unclassified sequences</taxon>
        <taxon>metagenomes</taxon>
        <taxon>ecological metagenomes</taxon>
    </lineage>
</organism>
<feature type="region of interest" description="Disordered" evidence="1">
    <location>
        <begin position="1"/>
        <end position="47"/>
    </location>
</feature>
<proteinExistence type="predicted"/>
<dbReference type="EMBL" id="VSSQ01069611">
    <property type="protein sequence ID" value="MPN21599.1"/>
    <property type="molecule type" value="Genomic_DNA"/>
</dbReference>
<reference evidence="2" key="1">
    <citation type="submission" date="2019-08" db="EMBL/GenBank/DDBJ databases">
        <authorList>
            <person name="Kucharzyk K."/>
            <person name="Murdoch R.W."/>
            <person name="Higgins S."/>
            <person name="Loffler F."/>
        </authorList>
    </citation>
    <scope>NUCLEOTIDE SEQUENCE</scope>
</reference>
<evidence type="ECO:0000313" key="2">
    <source>
        <dbReference type="EMBL" id="MPN21599.1"/>
    </source>
</evidence>
<sequence>MAALQGDDSPPGPGQLQKQGQRLGQRLGPLLNPGKVMTKDGLALGGV</sequence>
<comment type="caution">
    <text evidence="2">The sequence shown here is derived from an EMBL/GenBank/DDBJ whole genome shotgun (WGS) entry which is preliminary data.</text>
</comment>
<feature type="compositionally biased region" description="Low complexity" evidence="1">
    <location>
        <begin position="14"/>
        <end position="34"/>
    </location>
</feature>
<protein>
    <submittedName>
        <fullName evidence="2">Uncharacterized protein</fullName>
    </submittedName>
</protein>
<name>A0A645G721_9ZZZZ</name>
<accession>A0A645G721</accession>
<dbReference type="AlphaFoldDB" id="A0A645G721"/>